<feature type="domain" description="BZIP" evidence="5">
    <location>
        <begin position="192"/>
        <end position="255"/>
    </location>
</feature>
<dbReference type="InterPro" id="IPR004827">
    <property type="entry name" value="bZIP"/>
</dbReference>
<dbReference type="SUPFAM" id="SSF111430">
    <property type="entry name" value="YAP1 redox domain"/>
    <property type="match status" value="1"/>
</dbReference>
<feature type="compositionally biased region" description="Low complexity" evidence="4">
    <location>
        <begin position="77"/>
        <end position="86"/>
    </location>
</feature>
<dbReference type="SMART" id="SM00338">
    <property type="entry name" value="BRLZ"/>
    <property type="match status" value="1"/>
</dbReference>
<feature type="compositionally biased region" description="Polar residues" evidence="4">
    <location>
        <begin position="87"/>
        <end position="98"/>
    </location>
</feature>
<dbReference type="Gene3D" id="1.10.238.100">
    <property type="entry name" value="YAP1 redox domain. Chain B"/>
    <property type="match status" value="1"/>
</dbReference>
<feature type="region of interest" description="Disordered" evidence="4">
    <location>
        <begin position="16"/>
        <end position="42"/>
    </location>
</feature>
<organism evidence="6 7">
    <name type="scientific">Myxozyma melibiosi</name>
    <dbReference type="NCBI Taxonomy" id="54550"/>
    <lineage>
        <taxon>Eukaryota</taxon>
        <taxon>Fungi</taxon>
        <taxon>Dikarya</taxon>
        <taxon>Ascomycota</taxon>
        <taxon>Saccharomycotina</taxon>
        <taxon>Lipomycetes</taxon>
        <taxon>Lipomycetales</taxon>
        <taxon>Lipomycetaceae</taxon>
        <taxon>Myxozyma</taxon>
    </lineage>
</organism>
<feature type="compositionally biased region" description="Low complexity" evidence="4">
    <location>
        <begin position="27"/>
        <end position="39"/>
    </location>
</feature>
<evidence type="ECO:0000313" key="6">
    <source>
        <dbReference type="EMBL" id="KAK7205231.1"/>
    </source>
</evidence>
<dbReference type="RefSeq" id="XP_064768264.1">
    <property type="nucleotide sequence ID" value="XM_064909905.1"/>
</dbReference>
<name>A0ABR1F5Z0_9ASCO</name>
<feature type="region of interest" description="Disordered" evidence="4">
    <location>
        <begin position="127"/>
        <end position="214"/>
    </location>
</feature>
<dbReference type="PANTHER" id="PTHR40621">
    <property type="entry name" value="TRANSCRIPTION FACTOR KAPC-RELATED"/>
    <property type="match status" value="1"/>
</dbReference>
<evidence type="ECO:0000256" key="1">
    <source>
        <dbReference type="ARBA" id="ARBA00004123"/>
    </source>
</evidence>
<dbReference type="SUPFAM" id="SSF57959">
    <property type="entry name" value="Leucine zipper domain"/>
    <property type="match status" value="1"/>
</dbReference>
<sequence>MLGMSNSYTHLSDAVSLNLRRHDRPPSSSSSSAAAAGSAKDLPDMEIDAILDQNSIDSLRIHEFPGTWVSGPGSARQTQQQQQQQQLNSAGAPSQTSTKVEFTDANLAPMQFDDDDCDAAAEQLLNDTGSYPTSLPSSAGENHLLQHQQQQQQQFMSLDSRSSSSPDQPVLNGYNQRNSGSADEESNHMDDEDPQSKRKAQNRAAQRAFRERRERHVKELQAKLAEADQKIRELQSSNTRLQKELDWFQAENKILKETANADRERAAAATAAATAAAAAAASGRTGADSNHDRLMSASALPTEVTFPRFMSDESEKRHSEMIQPTESEKAFLAPSDIWDRLKTHPRSEQIEIEAIMKLLMNKVHCSGNGPVFKLSDVDDAIALVLLRIDQLSS</sequence>
<dbReference type="PROSITE" id="PS00036">
    <property type="entry name" value="BZIP_BASIC"/>
    <property type="match status" value="1"/>
</dbReference>
<dbReference type="InterPro" id="IPR023167">
    <property type="entry name" value="Yap1_redox_dom_sf"/>
</dbReference>
<accession>A0ABR1F5Z0</accession>
<protein>
    <recommendedName>
        <fullName evidence="5">BZIP domain-containing protein</fullName>
    </recommendedName>
</protein>
<dbReference type="PROSITE" id="PS50217">
    <property type="entry name" value="BZIP"/>
    <property type="match status" value="1"/>
</dbReference>
<dbReference type="InterPro" id="IPR046347">
    <property type="entry name" value="bZIP_sf"/>
</dbReference>
<dbReference type="EMBL" id="JBBJBU010000006">
    <property type="protein sequence ID" value="KAK7205231.1"/>
    <property type="molecule type" value="Genomic_DNA"/>
</dbReference>
<evidence type="ECO:0000313" key="7">
    <source>
        <dbReference type="Proteomes" id="UP001498771"/>
    </source>
</evidence>
<dbReference type="GeneID" id="90035417"/>
<feature type="compositionally biased region" description="Low complexity" evidence="4">
    <location>
        <begin position="143"/>
        <end position="165"/>
    </location>
</feature>
<dbReference type="CDD" id="cd14688">
    <property type="entry name" value="bZIP_YAP"/>
    <property type="match status" value="1"/>
</dbReference>
<feature type="region of interest" description="Disordered" evidence="4">
    <location>
        <begin position="66"/>
        <end position="98"/>
    </location>
</feature>
<keyword evidence="3" id="KW-0539">Nucleus</keyword>
<dbReference type="Gene3D" id="1.20.5.170">
    <property type="match status" value="1"/>
</dbReference>
<reference evidence="6 7" key="1">
    <citation type="submission" date="2024-03" db="EMBL/GenBank/DDBJ databases">
        <title>Genome-scale model development and genomic sequencing of the oleaginous clade Lipomyces.</title>
        <authorList>
            <consortium name="Lawrence Berkeley National Laboratory"/>
            <person name="Czajka J.J."/>
            <person name="Han Y."/>
            <person name="Kim J."/>
            <person name="Mondo S.J."/>
            <person name="Hofstad B.A."/>
            <person name="Robles A."/>
            <person name="Haridas S."/>
            <person name="Riley R."/>
            <person name="LaButti K."/>
            <person name="Pangilinan J."/>
            <person name="Andreopoulos W."/>
            <person name="Lipzen A."/>
            <person name="Yan J."/>
            <person name="Wang M."/>
            <person name="Ng V."/>
            <person name="Grigoriev I.V."/>
            <person name="Spatafora J.W."/>
            <person name="Magnuson J.K."/>
            <person name="Baker S.E."/>
            <person name="Pomraning K.R."/>
        </authorList>
    </citation>
    <scope>NUCLEOTIDE SEQUENCE [LARGE SCALE GENOMIC DNA]</scope>
    <source>
        <strain evidence="6 7">Phaff 52-87</strain>
    </source>
</reference>
<evidence type="ECO:0000256" key="4">
    <source>
        <dbReference type="SAM" id="MobiDB-lite"/>
    </source>
</evidence>
<feature type="compositionally biased region" description="Polar residues" evidence="4">
    <location>
        <begin position="127"/>
        <end position="140"/>
    </location>
</feature>
<dbReference type="InterPro" id="IPR050936">
    <property type="entry name" value="AP-1-like"/>
</dbReference>
<proteinExistence type="predicted"/>
<comment type="subcellular location">
    <subcellularLocation>
        <location evidence="2">Cytoplasm</location>
    </subcellularLocation>
    <subcellularLocation>
        <location evidence="1">Nucleus</location>
    </subcellularLocation>
</comment>
<dbReference type="PANTHER" id="PTHR40621:SF8">
    <property type="entry name" value="AP-1-LIKE TRANSCRIPTION FACTOR YAP3"/>
    <property type="match status" value="1"/>
</dbReference>
<comment type="caution">
    <text evidence="6">The sequence shown here is derived from an EMBL/GenBank/DDBJ whole genome shotgun (WGS) entry which is preliminary data.</text>
</comment>
<keyword evidence="7" id="KW-1185">Reference proteome</keyword>
<evidence type="ECO:0000256" key="2">
    <source>
        <dbReference type="ARBA" id="ARBA00004496"/>
    </source>
</evidence>
<gene>
    <name evidence="6" type="ORF">BZA70DRAFT_176657</name>
</gene>
<dbReference type="Proteomes" id="UP001498771">
    <property type="component" value="Unassembled WGS sequence"/>
</dbReference>
<evidence type="ECO:0000259" key="5">
    <source>
        <dbReference type="PROSITE" id="PS50217"/>
    </source>
</evidence>
<evidence type="ECO:0000256" key="3">
    <source>
        <dbReference type="ARBA" id="ARBA00023242"/>
    </source>
</evidence>